<evidence type="ECO:0000259" key="1">
    <source>
        <dbReference type="Pfam" id="PF00535"/>
    </source>
</evidence>
<accession>A0A2C9D0Y1</accession>
<dbReference type="KEGG" id="hdi:HDIA_0369"/>
<dbReference type="InterPro" id="IPR050834">
    <property type="entry name" value="Glycosyltransf_2"/>
</dbReference>
<sequence>MSEPLPTPRVAVAIPCYNQARFLSQAIESALNQTRPPDEIIVVDDGSPDNTAEVAAAYPQVRYHRQANGGVSAARNAGLAITTCDHILFLDADDTLEPETIALGLACLQANPEAAFAYGGYREVDEALTLIHEHPVNPTGQTYGGLLTGNHIVMPGAVLYRASPLKEVGGFDTSLTSWEDHDVYLKLARAHPVACYSSIAGNYRRHGTSMSRNSLRMLKVGHVVLDRQRPHVQGQPSLEEALRKGRVNLDRYYGDQLASAILSGLCSRRTVLPSIASFWKGLQHNWRLVLWLARTGAIKITGKITSKINGKTVQPRSTR</sequence>
<evidence type="ECO:0000313" key="3">
    <source>
        <dbReference type="Proteomes" id="UP000223606"/>
    </source>
</evidence>
<dbReference type="RefSeq" id="WP_157775151.1">
    <property type="nucleotide sequence ID" value="NZ_LT960614.1"/>
</dbReference>
<dbReference type="Pfam" id="PF00535">
    <property type="entry name" value="Glycos_transf_2"/>
    <property type="match status" value="1"/>
</dbReference>
<proteinExistence type="predicted"/>
<dbReference type="SUPFAM" id="SSF53448">
    <property type="entry name" value="Nucleotide-diphospho-sugar transferases"/>
    <property type="match status" value="1"/>
</dbReference>
<dbReference type="OrthoDB" id="9794124at2"/>
<dbReference type="InterPro" id="IPR001173">
    <property type="entry name" value="Glyco_trans_2-like"/>
</dbReference>
<dbReference type="EMBL" id="LT960614">
    <property type="protein sequence ID" value="SON53910.1"/>
    <property type="molecule type" value="Genomic_DNA"/>
</dbReference>
<dbReference type="CDD" id="cd00761">
    <property type="entry name" value="Glyco_tranf_GTA_type"/>
    <property type="match status" value="1"/>
</dbReference>
<dbReference type="InterPro" id="IPR029044">
    <property type="entry name" value="Nucleotide-diphossugar_trans"/>
</dbReference>
<protein>
    <submittedName>
        <fullName evidence="2">Chondroitin polymerase</fullName>
    </submittedName>
</protein>
<dbReference type="AlphaFoldDB" id="A0A2C9D0Y1"/>
<dbReference type="Gene3D" id="3.90.550.10">
    <property type="entry name" value="Spore Coat Polysaccharide Biosynthesis Protein SpsA, Chain A"/>
    <property type="match status" value="1"/>
</dbReference>
<evidence type="ECO:0000313" key="2">
    <source>
        <dbReference type="EMBL" id="SON53910.1"/>
    </source>
</evidence>
<gene>
    <name evidence="2" type="primary">kfoC</name>
    <name evidence="2" type="ORF">HDIA_0369</name>
</gene>
<reference evidence="3" key="1">
    <citation type="submission" date="2017-09" db="EMBL/GenBank/DDBJ databases">
        <title>Genome sequence of Nannocystis excedens DSM 71.</title>
        <authorList>
            <person name="Blom J."/>
        </authorList>
    </citation>
    <scope>NUCLEOTIDE SEQUENCE [LARGE SCALE GENOMIC DNA]</scope>
    <source>
        <strain evidence="3">type strain: E19</strain>
    </source>
</reference>
<dbReference type="GO" id="GO:0044010">
    <property type="term" value="P:single-species biofilm formation"/>
    <property type="evidence" value="ECO:0007669"/>
    <property type="project" value="TreeGrafter"/>
</dbReference>
<name>A0A2C9D0Y1_9HYPH</name>
<dbReference type="PANTHER" id="PTHR43685:SF2">
    <property type="entry name" value="GLYCOSYLTRANSFERASE 2-LIKE DOMAIN-CONTAINING PROTEIN"/>
    <property type="match status" value="1"/>
</dbReference>
<dbReference type="PANTHER" id="PTHR43685">
    <property type="entry name" value="GLYCOSYLTRANSFERASE"/>
    <property type="match status" value="1"/>
</dbReference>
<organism evidence="2 3">
    <name type="scientific">Hartmannibacter diazotrophicus</name>
    <dbReference type="NCBI Taxonomy" id="1482074"/>
    <lineage>
        <taxon>Bacteria</taxon>
        <taxon>Pseudomonadati</taxon>
        <taxon>Pseudomonadota</taxon>
        <taxon>Alphaproteobacteria</taxon>
        <taxon>Hyphomicrobiales</taxon>
        <taxon>Pleomorphomonadaceae</taxon>
        <taxon>Hartmannibacter</taxon>
    </lineage>
</organism>
<keyword evidence="3" id="KW-1185">Reference proteome</keyword>
<feature type="domain" description="Glycosyltransferase 2-like" evidence="1">
    <location>
        <begin position="12"/>
        <end position="168"/>
    </location>
</feature>
<dbReference type="Proteomes" id="UP000223606">
    <property type="component" value="Chromosome 1"/>
</dbReference>